<proteinExistence type="predicted"/>
<name>A0A815AS11_9BILA</name>
<evidence type="ECO:0000313" key="2">
    <source>
        <dbReference type="EMBL" id="CAF1260795.1"/>
    </source>
</evidence>
<comment type="caution">
    <text evidence="2">The sequence shown here is derived from an EMBL/GenBank/DDBJ whole genome shotgun (WGS) entry which is preliminary data.</text>
</comment>
<dbReference type="AlphaFoldDB" id="A0A815AS11"/>
<dbReference type="InterPro" id="IPR032675">
    <property type="entry name" value="LRR_dom_sf"/>
</dbReference>
<dbReference type="Proteomes" id="UP000663855">
    <property type="component" value="Unassembled WGS sequence"/>
</dbReference>
<sequence length="582" mass="68602">MRLMKSHFEFLANELIHEVFDYLSSFDLIKSFSKLNKRFSHLISQRVVKIDLSHLSKNQYENLTHIIPLNQIYFLKISNKWTINILSRISFNLMNNLQVLILYHINYNDLRNLFESKSMFLVFQQLNTLKIQSTNFNELDGQRIFVLRKIFSQMPKLRVCQIPLMDVNDFDDLTPTSTLQQLILDYCTMICLDRLLNYVPNAQSLSIRLYIDLQNFSKDLSITKVHSIKSNIRSLEISTINNIPFNHIEDLFKKSFNHLETLKFFFKTDALSQSSLDYIDSKRWECLLRSILSLQYFYFCIEMPVESEIISNSFEKNQFFSKRNWKFSSQVYTYSFNTILRIHTDPYPKRSLDIIPSKLFPDNNNTNNGDDDDSMYSNVRNLRILIDSTSTSILNNLSTVIYKNVTSLTLISNRTFNEQVFLTYLFSIINRDNIIHLKIQLDNCSKNFLLNFIENLKNLSSLTISTYQSWSKLIQLTSYVSKSNIRLLTVYEVLTDFNQFELLHELFNQLETVSVNITSIDDCYRLLTLLFIGNKRRQVENLRSLAIKCDFHEPDAIANWVRSNVLRKLSYKCTTSALIIWL</sequence>
<organism evidence="2 3">
    <name type="scientific">Rotaria magnacalcarata</name>
    <dbReference type="NCBI Taxonomy" id="392030"/>
    <lineage>
        <taxon>Eukaryota</taxon>
        <taxon>Metazoa</taxon>
        <taxon>Spiralia</taxon>
        <taxon>Gnathifera</taxon>
        <taxon>Rotifera</taxon>
        <taxon>Eurotatoria</taxon>
        <taxon>Bdelloidea</taxon>
        <taxon>Philodinida</taxon>
        <taxon>Philodinidae</taxon>
        <taxon>Rotaria</taxon>
    </lineage>
</organism>
<evidence type="ECO:0000313" key="3">
    <source>
        <dbReference type="Proteomes" id="UP000663855"/>
    </source>
</evidence>
<dbReference type="Gene3D" id="3.80.10.10">
    <property type="entry name" value="Ribonuclease Inhibitor"/>
    <property type="match status" value="1"/>
</dbReference>
<evidence type="ECO:0000259" key="1">
    <source>
        <dbReference type="PROSITE" id="PS50181"/>
    </source>
</evidence>
<dbReference type="InterPro" id="IPR001810">
    <property type="entry name" value="F-box_dom"/>
</dbReference>
<dbReference type="PROSITE" id="PS50181">
    <property type="entry name" value="FBOX"/>
    <property type="match status" value="1"/>
</dbReference>
<accession>A0A815AS11</accession>
<dbReference type="EMBL" id="CAJNOV010006808">
    <property type="protein sequence ID" value="CAF1260795.1"/>
    <property type="molecule type" value="Genomic_DNA"/>
</dbReference>
<protein>
    <recommendedName>
        <fullName evidence="1">F-box domain-containing protein</fullName>
    </recommendedName>
</protein>
<reference evidence="2" key="1">
    <citation type="submission" date="2021-02" db="EMBL/GenBank/DDBJ databases">
        <authorList>
            <person name="Nowell W R."/>
        </authorList>
    </citation>
    <scope>NUCLEOTIDE SEQUENCE</scope>
</reference>
<gene>
    <name evidence="2" type="ORF">CJN711_LOCUS14973</name>
</gene>
<feature type="domain" description="F-box" evidence="1">
    <location>
        <begin position="5"/>
        <end position="63"/>
    </location>
</feature>